<dbReference type="AlphaFoldDB" id="H1UUD5"/>
<accession>H1UUD5</accession>
<organism evidence="1">
    <name type="scientific">Drosophila melanogaster</name>
    <name type="common">Fruit fly</name>
    <dbReference type="NCBI Taxonomy" id="7227"/>
    <lineage>
        <taxon>Eukaryota</taxon>
        <taxon>Metazoa</taxon>
        <taxon>Ecdysozoa</taxon>
        <taxon>Arthropoda</taxon>
        <taxon>Hexapoda</taxon>
        <taxon>Insecta</taxon>
        <taxon>Pterygota</taxon>
        <taxon>Neoptera</taxon>
        <taxon>Endopterygota</taxon>
        <taxon>Diptera</taxon>
        <taxon>Brachycera</taxon>
        <taxon>Muscomorpha</taxon>
        <taxon>Ephydroidea</taxon>
        <taxon>Drosophilidae</taxon>
        <taxon>Drosophila</taxon>
        <taxon>Sophophora</taxon>
    </lineage>
</organism>
<name>H1UUD5_DROME</name>
<evidence type="ECO:0000313" key="1">
    <source>
        <dbReference type="EMBL" id="AEX91656.1"/>
    </source>
</evidence>
<dbReference type="EMBL" id="BT133019">
    <property type="protein sequence ID" value="AEX91656.1"/>
    <property type="molecule type" value="mRNA"/>
</dbReference>
<proteinExistence type="evidence at transcript level"/>
<protein>
    <submittedName>
        <fullName evidence="1">MIP34243p1</fullName>
    </submittedName>
</protein>
<sequence>MSCGTANDIYKSPNSINCGEERQTGATLRNRKDKCSLGLWIYILNYWQINCKKS</sequence>
<reference evidence="1" key="1">
    <citation type="submission" date="2012-01" db="EMBL/GenBank/DDBJ databases">
        <authorList>
            <person name="Carlson J."/>
            <person name="Booth B."/>
            <person name="Frise E."/>
            <person name="Sandler J."/>
            <person name="Wan K."/>
            <person name="Yu C."/>
            <person name="Celniker S."/>
        </authorList>
    </citation>
    <scope>NUCLEOTIDE SEQUENCE</scope>
</reference>